<dbReference type="Proteomes" id="UP001457282">
    <property type="component" value="Unassembled WGS sequence"/>
</dbReference>
<evidence type="ECO:0000313" key="1">
    <source>
        <dbReference type="EMBL" id="KAK9950549.1"/>
    </source>
</evidence>
<sequence length="88" mass="9459">MVKLRMKSTPAKAIEGGAAATALVAWLGRGEEMRRGSLREVELWSVTKARVLCDGNDDGSIGELRLGKFVLQEVVIGRGDCGDEAEAR</sequence>
<dbReference type="AlphaFoldDB" id="A0AAW1YPM1"/>
<name>A0AAW1YPM1_RUBAR</name>
<accession>A0AAW1YPM1</accession>
<evidence type="ECO:0000313" key="2">
    <source>
        <dbReference type="Proteomes" id="UP001457282"/>
    </source>
</evidence>
<reference evidence="1 2" key="1">
    <citation type="journal article" date="2023" name="G3 (Bethesda)">
        <title>A chromosome-length genome assembly and annotation of blackberry (Rubus argutus, cv. 'Hillquist').</title>
        <authorList>
            <person name="Bruna T."/>
            <person name="Aryal R."/>
            <person name="Dudchenko O."/>
            <person name="Sargent D.J."/>
            <person name="Mead D."/>
            <person name="Buti M."/>
            <person name="Cavallini A."/>
            <person name="Hytonen T."/>
            <person name="Andres J."/>
            <person name="Pham M."/>
            <person name="Weisz D."/>
            <person name="Mascagni F."/>
            <person name="Usai G."/>
            <person name="Natali L."/>
            <person name="Bassil N."/>
            <person name="Fernandez G.E."/>
            <person name="Lomsadze A."/>
            <person name="Armour M."/>
            <person name="Olukolu B."/>
            <person name="Poorten T."/>
            <person name="Britton C."/>
            <person name="Davik J."/>
            <person name="Ashrafi H."/>
            <person name="Aiden E.L."/>
            <person name="Borodovsky M."/>
            <person name="Worthington M."/>
        </authorList>
    </citation>
    <scope>NUCLEOTIDE SEQUENCE [LARGE SCALE GENOMIC DNA]</scope>
    <source>
        <strain evidence="1">PI 553951</strain>
    </source>
</reference>
<protein>
    <submittedName>
        <fullName evidence="1">Uncharacterized protein</fullName>
    </submittedName>
</protein>
<gene>
    <name evidence="1" type="ORF">M0R45_006034</name>
</gene>
<comment type="caution">
    <text evidence="1">The sequence shown here is derived from an EMBL/GenBank/DDBJ whole genome shotgun (WGS) entry which is preliminary data.</text>
</comment>
<organism evidence="1 2">
    <name type="scientific">Rubus argutus</name>
    <name type="common">Southern blackberry</name>
    <dbReference type="NCBI Taxonomy" id="59490"/>
    <lineage>
        <taxon>Eukaryota</taxon>
        <taxon>Viridiplantae</taxon>
        <taxon>Streptophyta</taxon>
        <taxon>Embryophyta</taxon>
        <taxon>Tracheophyta</taxon>
        <taxon>Spermatophyta</taxon>
        <taxon>Magnoliopsida</taxon>
        <taxon>eudicotyledons</taxon>
        <taxon>Gunneridae</taxon>
        <taxon>Pentapetalae</taxon>
        <taxon>rosids</taxon>
        <taxon>fabids</taxon>
        <taxon>Rosales</taxon>
        <taxon>Rosaceae</taxon>
        <taxon>Rosoideae</taxon>
        <taxon>Rosoideae incertae sedis</taxon>
        <taxon>Rubus</taxon>
    </lineage>
</organism>
<proteinExistence type="predicted"/>
<dbReference type="EMBL" id="JBEDUW010000001">
    <property type="protein sequence ID" value="KAK9950549.1"/>
    <property type="molecule type" value="Genomic_DNA"/>
</dbReference>
<keyword evidence="2" id="KW-1185">Reference proteome</keyword>